<protein>
    <submittedName>
        <fullName evidence="7">Oxidoreductase</fullName>
    </submittedName>
</protein>
<evidence type="ECO:0000256" key="4">
    <source>
        <dbReference type="ARBA" id="ARBA00023136"/>
    </source>
</evidence>
<accession>A0A830GCP8</accession>
<gene>
    <name evidence="7" type="ORF">GCM10009021_20500</name>
</gene>
<feature type="transmembrane region" description="Helical" evidence="5">
    <location>
        <begin position="128"/>
        <end position="147"/>
    </location>
</feature>
<evidence type="ECO:0000313" key="8">
    <source>
        <dbReference type="Proteomes" id="UP000608850"/>
    </source>
</evidence>
<evidence type="ECO:0000259" key="6">
    <source>
        <dbReference type="Pfam" id="PF00361"/>
    </source>
</evidence>
<feature type="transmembrane region" description="Helical" evidence="5">
    <location>
        <begin position="271"/>
        <end position="290"/>
    </location>
</feature>
<evidence type="ECO:0000256" key="5">
    <source>
        <dbReference type="SAM" id="Phobius"/>
    </source>
</evidence>
<dbReference type="GO" id="GO:0042773">
    <property type="term" value="P:ATP synthesis coupled electron transport"/>
    <property type="evidence" value="ECO:0007669"/>
    <property type="project" value="InterPro"/>
</dbReference>
<dbReference type="Proteomes" id="UP000608850">
    <property type="component" value="Unassembled WGS sequence"/>
</dbReference>
<feature type="transmembrane region" description="Helical" evidence="5">
    <location>
        <begin position="197"/>
        <end position="215"/>
    </location>
</feature>
<keyword evidence="4 5" id="KW-0472">Membrane</keyword>
<feature type="transmembrane region" description="Helical" evidence="5">
    <location>
        <begin position="454"/>
        <end position="472"/>
    </location>
</feature>
<dbReference type="OrthoDB" id="29144at2157"/>
<feature type="transmembrane region" description="Helical" evidence="5">
    <location>
        <begin position="6"/>
        <end position="26"/>
    </location>
</feature>
<feature type="transmembrane region" description="Helical" evidence="5">
    <location>
        <begin position="247"/>
        <end position="265"/>
    </location>
</feature>
<organism evidence="7 8">
    <name type="scientific">Halarchaeum nitratireducens</name>
    <dbReference type="NCBI Taxonomy" id="489913"/>
    <lineage>
        <taxon>Archaea</taxon>
        <taxon>Methanobacteriati</taxon>
        <taxon>Methanobacteriota</taxon>
        <taxon>Stenosarchaea group</taxon>
        <taxon>Halobacteria</taxon>
        <taxon>Halobacteriales</taxon>
        <taxon>Halobacteriaceae</taxon>
    </lineage>
</organism>
<dbReference type="PANTHER" id="PTHR22773">
    <property type="entry name" value="NADH DEHYDROGENASE"/>
    <property type="match status" value="1"/>
</dbReference>
<feature type="transmembrane region" description="Helical" evidence="5">
    <location>
        <begin position="75"/>
        <end position="96"/>
    </location>
</feature>
<dbReference type="GO" id="GO:0008137">
    <property type="term" value="F:NADH dehydrogenase (ubiquinone) activity"/>
    <property type="evidence" value="ECO:0007669"/>
    <property type="project" value="InterPro"/>
</dbReference>
<feature type="transmembrane region" description="Helical" evidence="5">
    <location>
        <begin position="411"/>
        <end position="430"/>
    </location>
</feature>
<proteinExistence type="inferred from homology"/>
<dbReference type="RefSeq" id="WP_188878809.1">
    <property type="nucleotide sequence ID" value="NZ_BMOQ01000005.1"/>
</dbReference>
<evidence type="ECO:0000256" key="3">
    <source>
        <dbReference type="ARBA" id="ARBA00022989"/>
    </source>
</evidence>
<dbReference type="AlphaFoldDB" id="A0A830GCP8"/>
<dbReference type="GO" id="GO:0016020">
    <property type="term" value="C:membrane"/>
    <property type="evidence" value="ECO:0007669"/>
    <property type="project" value="UniProtKB-SubCell"/>
</dbReference>
<evidence type="ECO:0000256" key="1">
    <source>
        <dbReference type="ARBA" id="ARBA00004141"/>
    </source>
</evidence>
<comment type="subcellular location">
    <subcellularLocation>
        <location evidence="1">Membrane</location>
        <topology evidence="1">Multi-pass membrane protein</topology>
    </subcellularLocation>
</comment>
<keyword evidence="3 5" id="KW-1133">Transmembrane helix</keyword>
<evidence type="ECO:0000256" key="2">
    <source>
        <dbReference type="ARBA" id="ARBA00022692"/>
    </source>
</evidence>
<dbReference type="PRINTS" id="PR01434">
    <property type="entry name" value="NADHDHGNASE5"/>
</dbReference>
<dbReference type="Pfam" id="PF00361">
    <property type="entry name" value="Proton_antipo_M"/>
    <property type="match status" value="1"/>
</dbReference>
<dbReference type="InterPro" id="IPR001750">
    <property type="entry name" value="ND/Mrp_TM"/>
</dbReference>
<name>A0A830GCP8_9EURY</name>
<dbReference type="NCBIfam" id="TIGR01770">
    <property type="entry name" value="NDH_I_N"/>
    <property type="match status" value="1"/>
</dbReference>
<reference evidence="7 8" key="1">
    <citation type="journal article" date="2019" name="Int. J. Syst. Evol. Microbiol.">
        <title>The Global Catalogue of Microorganisms (GCM) 10K type strain sequencing project: providing services to taxonomists for standard genome sequencing and annotation.</title>
        <authorList>
            <consortium name="The Broad Institute Genomics Platform"/>
            <consortium name="The Broad Institute Genome Sequencing Center for Infectious Disease"/>
            <person name="Wu L."/>
            <person name="Ma J."/>
        </authorList>
    </citation>
    <scope>NUCLEOTIDE SEQUENCE [LARGE SCALE GENOMIC DNA]</scope>
    <source>
        <strain evidence="7 8">JCM 16331</strain>
    </source>
</reference>
<dbReference type="EMBL" id="BMOQ01000005">
    <property type="protein sequence ID" value="GGN19317.1"/>
    <property type="molecule type" value="Genomic_DNA"/>
</dbReference>
<feature type="domain" description="NADH:quinone oxidoreductase/Mrp antiporter transmembrane" evidence="6">
    <location>
        <begin position="122"/>
        <end position="426"/>
    </location>
</feature>
<sequence>MALPALTPQYVLGLAALLVLVVDAFAPTSRKNGLLAGVTALAGVVSAGVAAWLFAGGTGRTTLFDGALAVDASTSFFTAVFGCVAALVAAASYDYVRDEPNQSAYYALVLFATAGMSVMAAANSLVTAFLALELVSLPAYALVAFLKRNAGSAEAGLKYFVVGALSSGILVYGISLVYAATGVFGFEALAAAVQGNAHVTVLGAGVVMLIGGFAFKTASVPFHFWAPEAYEGAPAPVSAFLSSASKAAGFVLAFRVFLLAFPLAAFEALGIPWTLVFAVLAVLTMTLGNVAAATQTNVKRMLAYSSIGHAGYALIGLAALSGPASSDIAVVGASFAHLFVYGFTNTGAFLVVALAERWGVGRTFEDYAGLGRSAPVASAALAVLLFGLAGLPVGGGFWTKYALFLGAVQSGLWWLAAVGIVNSALSLFYYSRLVKAVWVDAPDETGVARERPTGIYAAVVVATVVTVVLLVAPDLVFSWADAAARALVSA</sequence>
<feature type="transmembrane region" description="Helical" evidence="5">
    <location>
        <begin position="328"/>
        <end position="355"/>
    </location>
</feature>
<dbReference type="InterPro" id="IPR010096">
    <property type="entry name" value="NADH-Q_OxRdtase_suN/2"/>
</dbReference>
<keyword evidence="2 5" id="KW-0812">Transmembrane</keyword>
<comment type="caution">
    <text evidence="7">The sequence shown here is derived from an EMBL/GenBank/DDBJ whole genome shotgun (WGS) entry which is preliminary data.</text>
</comment>
<feature type="transmembrane region" description="Helical" evidence="5">
    <location>
        <begin position="302"/>
        <end position="322"/>
    </location>
</feature>
<feature type="transmembrane region" description="Helical" evidence="5">
    <location>
        <begin position="376"/>
        <end position="399"/>
    </location>
</feature>
<feature type="transmembrane region" description="Helical" evidence="5">
    <location>
        <begin position="103"/>
        <end position="122"/>
    </location>
</feature>
<keyword evidence="8" id="KW-1185">Reference proteome</keyword>
<dbReference type="HAMAP" id="MF_00445">
    <property type="entry name" value="NDH1_NuoN_1"/>
    <property type="match status" value="1"/>
</dbReference>
<feature type="transmembrane region" description="Helical" evidence="5">
    <location>
        <begin position="159"/>
        <end position="185"/>
    </location>
</feature>
<feature type="transmembrane region" description="Helical" evidence="5">
    <location>
        <begin position="33"/>
        <end position="55"/>
    </location>
</feature>
<evidence type="ECO:0000313" key="7">
    <source>
        <dbReference type="EMBL" id="GGN19317.1"/>
    </source>
</evidence>